<evidence type="ECO:0000256" key="1">
    <source>
        <dbReference type="ARBA" id="ARBA00022574"/>
    </source>
</evidence>
<keyword evidence="3" id="KW-1185">Reference proteome</keyword>
<reference evidence="4" key="1">
    <citation type="submission" date="2022-11" db="UniProtKB">
        <authorList>
            <consortium name="WormBaseParasite"/>
        </authorList>
    </citation>
    <scope>IDENTIFICATION</scope>
</reference>
<protein>
    <submittedName>
        <fullName evidence="4">Uncharacterized protein</fullName>
    </submittedName>
</protein>
<evidence type="ECO:0000313" key="3">
    <source>
        <dbReference type="Proteomes" id="UP000887540"/>
    </source>
</evidence>
<accession>A0A914CAY3</accession>
<organism evidence="3 4">
    <name type="scientific">Acrobeloides nanus</name>
    <dbReference type="NCBI Taxonomy" id="290746"/>
    <lineage>
        <taxon>Eukaryota</taxon>
        <taxon>Metazoa</taxon>
        <taxon>Ecdysozoa</taxon>
        <taxon>Nematoda</taxon>
        <taxon>Chromadorea</taxon>
        <taxon>Rhabditida</taxon>
        <taxon>Tylenchina</taxon>
        <taxon>Cephalobomorpha</taxon>
        <taxon>Cephaloboidea</taxon>
        <taxon>Cephalobidae</taxon>
        <taxon>Acrobeloides</taxon>
    </lineage>
</organism>
<sequence>MARFINGNYDRRLFNIGYNEDSYGQFLKIVDNGTIKENDQLECKATWNGGSLVKTWNATLFVEDPTLATCRIRIDNHVDGTIIHKITASNYTFKMDPNKEVLWTLDEFGNRIFVTPTYVHMDADVYIECSASKNYVDLSFFKGEDLINKTDFYEGHGTFYMVRRGMNSENKPTVTIFFQKFSPNHVGHYSLRTVSMDENDQEKTISMLHFYFALPVKPRIVYNRVVAFRRNQTDLSSIPASVVTKLRLFEIEDGFLFICRADGWQPLKVSWHIKNSLAVGHENGYTTYSIRNPKDIKQECELNVQHNISLIERFYNTSLALFISQQNYKKLYAYNISTKQEIFNRADYSKEILSIKTNRRLIVVCTEESLYLYDSLKLKEKLLDKIITSNPLGLLDLATKHDADYEDELSYLAFPDYPIGQIRVFDADCSILKDVCIISAYNEPLAALKFNTGGTKLATASEKGIVIKVFEVPSGVPQSIRWHSV</sequence>
<proteinExistence type="predicted"/>
<evidence type="ECO:0000256" key="2">
    <source>
        <dbReference type="ARBA" id="ARBA00022737"/>
    </source>
</evidence>
<name>A0A914CAY3_9BILA</name>
<dbReference type="AlphaFoldDB" id="A0A914CAY3"/>
<dbReference type="SUPFAM" id="SSF50978">
    <property type="entry name" value="WD40 repeat-like"/>
    <property type="match status" value="1"/>
</dbReference>
<dbReference type="InterPro" id="IPR036322">
    <property type="entry name" value="WD40_repeat_dom_sf"/>
</dbReference>
<keyword evidence="2" id="KW-0677">Repeat</keyword>
<dbReference type="InterPro" id="IPR048720">
    <property type="entry name" value="PROPPIN"/>
</dbReference>
<dbReference type="Proteomes" id="UP000887540">
    <property type="component" value="Unplaced"/>
</dbReference>
<dbReference type="Pfam" id="PF21032">
    <property type="entry name" value="PROPPIN"/>
    <property type="match status" value="1"/>
</dbReference>
<dbReference type="PANTHER" id="PTHR11227">
    <property type="entry name" value="WD-REPEAT PROTEIN INTERACTING WITH PHOSPHOINOSIDES WIPI -RELATED"/>
    <property type="match status" value="1"/>
</dbReference>
<dbReference type="WBParaSite" id="ACRNAN_Path_753.g2852.t1">
    <property type="protein sequence ID" value="ACRNAN_Path_753.g2852.t1"/>
    <property type="gene ID" value="ACRNAN_Path_753.g2852"/>
</dbReference>
<evidence type="ECO:0000313" key="4">
    <source>
        <dbReference type="WBParaSite" id="ACRNAN_Path_753.g2852.t1"/>
    </source>
</evidence>
<keyword evidence="1" id="KW-0853">WD repeat</keyword>